<dbReference type="EMBL" id="JBHSXM010000001">
    <property type="protein sequence ID" value="MFC6837559.1"/>
    <property type="molecule type" value="Genomic_DNA"/>
</dbReference>
<evidence type="ECO:0000259" key="1">
    <source>
        <dbReference type="Pfam" id="PF01609"/>
    </source>
</evidence>
<dbReference type="InterPro" id="IPR039365">
    <property type="entry name" value="IS701-like"/>
</dbReference>
<evidence type="ECO:0000259" key="2">
    <source>
        <dbReference type="Pfam" id="PF13546"/>
    </source>
</evidence>
<dbReference type="PANTHER" id="PTHR33627">
    <property type="entry name" value="TRANSPOSASE"/>
    <property type="match status" value="1"/>
</dbReference>
<comment type="caution">
    <text evidence="3">The sequence shown here is derived from an EMBL/GenBank/DDBJ whole genome shotgun (WGS) entry which is preliminary data.</text>
</comment>
<keyword evidence="4" id="KW-1185">Reference proteome</keyword>
<gene>
    <name evidence="3" type="ORF">ACFQHK_13750</name>
</gene>
<accession>A0ABD5UAL8</accession>
<dbReference type="AlphaFoldDB" id="A0ABD5UAL8"/>
<sequence>MTNKATRSQAEGLQFLSDYRTAFTTRADGSTWPKNERTWLNAGRYFRGLLRPGSPNTITDIAKKMHTDQERLERFVRESPWEHEHVEAELRERVPEAIQGHEAALIVDGMGIPKTGQDSVGVARQWCGVTGKLDNCQVTVNCTLARPGERQNADQLTWPLGMRLFLSEKWTDDDEADYENQHERERYAQLRKDTAVPADIEHQSKPELALELIEQVVSTEIEHGCVVSDRFFGEARSFRRKLRAISEPYVLEVSPTEFRVVPEDTDLIQPDAHPNRKHAAHPEDVMSETPAEVAEALGDDAWTEITWNEGTKELLSGEFYRTRVREVKRRDTGWVSDETGWLLLKNEQSNDEDGENKELRAWMCWGVDEASLEELVSWAQLRWCVEQFHRDIKQNLGADEYQGRTWKGVHHHLAVVMLAHAFVVRRRLETGANHSDFSSFEDVIGQIVRESAIQGLMEDKGCDRDRAEELAEYMLQSYSPW</sequence>
<feature type="domain" description="Transposase IS701-like DDE" evidence="2">
    <location>
        <begin position="35"/>
        <end position="313"/>
    </location>
</feature>
<evidence type="ECO:0000313" key="3">
    <source>
        <dbReference type="EMBL" id="MFC6837559.1"/>
    </source>
</evidence>
<dbReference type="InterPro" id="IPR012337">
    <property type="entry name" value="RNaseH-like_sf"/>
</dbReference>
<dbReference type="RefSeq" id="WP_304449224.1">
    <property type="nucleotide sequence ID" value="NZ_JARRAH010000001.1"/>
</dbReference>
<organism evidence="3 4">
    <name type="scientific">Halomarina ordinaria</name>
    <dbReference type="NCBI Taxonomy" id="3033939"/>
    <lineage>
        <taxon>Archaea</taxon>
        <taxon>Methanobacteriati</taxon>
        <taxon>Methanobacteriota</taxon>
        <taxon>Stenosarchaea group</taxon>
        <taxon>Halobacteria</taxon>
        <taxon>Halobacteriales</taxon>
        <taxon>Natronomonadaceae</taxon>
        <taxon>Halomarina</taxon>
    </lineage>
</organism>
<name>A0ABD5UAL8_9EURY</name>
<evidence type="ECO:0000313" key="4">
    <source>
        <dbReference type="Proteomes" id="UP001596406"/>
    </source>
</evidence>
<reference evidence="3 4" key="1">
    <citation type="journal article" date="2019" name="Int. J. Syst. Evol. Microbiol.">
        <title>The Global Catalogue of Microorganisms (GCM) 10K type strain sequencing project: providing services to taxonomists for standard genome sequencing and annotation.</title>
        <authorList>
            <consortium name="The Broad Institute Genomics Platform"/>
            <consortium name="The Broad Institute Genome Sequencing Center for Infectious Disease"/>
            <person name="Wu L."/>
            <person name="Ma J."/>
        </authorList>
    </citation>
    <scope>NUCLEOTIDE SEQUENCE [LARGE SCALE GENOMIC DNA]</scope>
    <source>
        <strain evidence="3 4">PSRA2</strain>
    </source>
</reference>
<dbReference type="Pfam" id="PF01609">
    <property type="entry name" value="DDE_Tnp_1"/>
    <property type="match status" value="1"/>
</dbReference>
<dbReference type="Pfam" id="PF13546">
    <property type="entry name" value="DDE_5"/>
    <property type="match status" value="1"/>
</dbReference>
<protein>
    <submittedName>
        <fullName evidence="3">IS701 family transposase</fullName>
    </submittedName>
</protein>
<dbReference type="NCBIfam" id="NF033540">
    <property type="entry name" value="transpos_IS701"/>
    <property type="match status" value="1"/>
</dbReference>
<dbReference type="SUPFAM" id="SSF53098">
    <property type="entry name" value="Ribonuclease H-like"/>
    <property type="match status" value="1"/>
</dbReference>
<dbReference type="InterPro" id="IPR002559">
    <property type="entry name" value="Transposase_11"/>
</dbReference>
<dbReference type="Proteomes" id="UP001596406">
    <property type="component" value="Unassembled WGS sequence"/>
</dbReference>
<feature type="domain" description="Transposase IS4-like" evidence="1">
    <location>
        <begin position="346"/>
        <end position="420"/>
    </location>
</feature>
<dbReference type="PANTHER" id="PTHR33627:SF1">
    <property type="entry name" value="TRANSPOSASE"/>
    <property type="match status" value="1"/>
</dbReference>
<dbReference type="InterPro" id="IPR038721">
    <property type="entry name" value="IS701-like_DDE_dom"/>
</dbReference>
<proteinExistence type="predicted"/>